<feature type="region of interest" description="Disordered" evidence="1">
    <location>
        <begin position="1"/>
        <end position="29"/>
    </location>
</feature>
<evidence type="ECO:0000313" key="2">
    <source>
        <dbReference type="EMBL" id="KIJ46799.1"/>
    </source>
</evidence>
<dbReference type="OrthoDB" id="2692743at2759"/>
<dbReference type="Proteomes" id="UP000054279">
    <property type="component" value="Unassembled WGS sequence"/>
</dbReference>
<organism evidence="2 3">
    <name type="scientific">Sphaerobolus stellatus (strain SS14)</name>
    <dbReference type="NCBI Taxonomy" id="990650"/>
    <lineage>
        <taxon>Eukaryota</taxon>
        <taxon>Fungi</taxon>
        <taxon>Dikarya</taxon>
        <taxon>Basidiomycota</taxon>
        <taxon>Agaricomycotina</taxon>
        <taxon>Agaricomycetes</taxon>
        <taxon>Phallomycetidae</taxon>
        <taxon>Geastrales</taxon>
        <taxon>Sphaerobolaceae</taxon>
        <taxon>Sphaerobolus</taxon>
    </lineage>
</organism>
<protein>
    <submittedName>
        <fullName evidence="2">Uncharacterized protein</fullName>
    </submittedName>
</protein>
<name>A0A0C9VUW4_SPHS4</name>
<dbReference type="EMBL" id="KN837105">
    <property type="protein sequence ID" value="KIJ46799.1"/>
    <property type="molecule type" value="Genomic_DNA"/>
</dbReference>
<sequence length="153" mass="17213">MASKQNKTVLASPKPSSSIQGPRTATKKTREELLKDTISSVKNAETANQYLESKCLVISGELYTFSSLSTTLFHLMQSSRVLKEPIDGMRAVAILLEENSVSEKLKRGEKRMEMIMATMEKKCITLVDDIVAAMERMMEDTKKEMMEIRDLST</sequence>
<keyword evidence="3" id="KW-1185">Reference proteome</keyword>
<dbReference type="AlphaFoldDB" id="A0A0C9VUW4"/>
<evidence type="ECO:0000313" key="3">
    <source>
        <dbReference type="Proteomes" id="UP000054279"/>
    </source>
</evidence>
<dbReference type="HOGENOM" id="CLU_1714462_0_0_1"/>
<feature type="compositionally biased region" description="Polar residues" evidence="1">
    <location>
        <begin position="1"/>
        <end position="23"/>
    </location>
</feature>
<accession>A0A0C9VUW4</accession>
<reference evidence="2 3" key="1">
    <citation type="submission" date="2014-06" db="EMBL/GenBank/DDBJ databases">
        <title>Evolutionary Origins and Diversification of the Mycorrhizal Mutualists.</title>
        <authorList>
            <consortium name="DOE Joint Genome Institute"/>
            <consortium name="Mycorrhizal Genomics Consortium"/>
            <person name="Kohler A."/>
            <person name="Kuo A."/>
            <person name="Nagy L.G."/>
            <person name="Floudas D."/>
            <person name="Copeland A."/>
            <person name="Barry K.W."/>
            <person name="Cichocki N."/>
            <person name="Veneault-Fourrey C."/>
            <person name="LaButti K."/>
            <person name="Lindquist E.A."/>
            <person name="Lipzen A."/>
            <person name="Lundell T."/>
            <person name="Morin E."/>
            <person name="Murat C."/>
            <person name="Riley R."/>
            <person name="Ohm R."/>
            <person name="Sun H."/>
            <person name="Tunlid A."/>
            <person name="Henrissat B."/>
            <person name="Grigoriev I.V."/>
            <person name="Hibbett D.S."/>
            <person name="Martin F."/>
        </authorList>
    </citation>
    <scope>NUCLEOTIDE SEQUENCE [LARGE SCALE GENOMIC DNA]</scope>
    <source>
        <strain evidence="2 3">SS14</strain>
    </source>
</reference>
<evidence type="ECO:0000256" key="1">
    <source>
        <dbReference type="SAM" id="MobiDB-lite"/>
    </source>
</evidence>
<gene>
    <name evidence="2" type="ORF">M422DRAFT_249534</name>
</gene>
<proteinExistence type="predicted"/>